<feature type="region of interest" description="Disordered" evidence="1">
    <location>
        <begin position="472"/>
        <end position="551"/>
    </location>
</feature>
<dbReference type="CDD" id="cd00118">
    <property type="entry name" value="LysM"/>
    <property type="match status" value="2"/>
</dbReference>
<keyword evidence="4" id="KW-1185">Reference proteome</keyword>
<dbReference type="PROSITE" id="PS51782">
    <property type="entry name" value="LYSM"/>
    <property type="match status" value="2"/>
</dbReference>
<dbReference type="PANTHER" id="PTHR33734">
    <property type="entry name" value="LYSM DOMAIN-CONTAINING GPI-ANCHORED PROTEIN 2"/>
    <property type="match status" value="1"/>
</dbReference>
<organism evidence="3 4">
    <name type="scientific">Paenibacillus rhizophilus</name>
    <dbReference type="NCBI Taxonomy" id="1850366"/>
    <lineage>
        <taxon>Bacteria</taxon>
        <taxon>Bacillati</taxon>
        <taxon>Bacillota</taxon>
        <taxon>Bacilli</taxon>
        <taxon>Bacillales</taxon>
        <taxon>Paenibacillaceae</taxon>
        <taxon>Paenibacillus</taxon>
    </lineage>
</organism>
<proteinExistence type="predicted"/>
<dbReference type="SUPFAM" id="SSF54106">
    <property type="entry name" value="LysM domain"/>
    <property type="match status" value="2"/>
</dbReference>
<protein>
    <submittedName>
        <fullName evidence="3">LysM peptidoglycan-binding domain-containing protein</fullName>
    </submittedName>
</protein>
<feature type="compositionally biased region" description="Polar residues" evidence="1">
    <location>
        <begin position="525"/>
        <end position="538"/>
    </location>
</feature>
<accession>A0A3N9Q1A3</accession>
<dbReference type="EMBL" id="RQPI01000003">
    <property type="protein sequence ID" value="RQW12482.1"/>
    <property type="molecule type" value="Genomic_DNA"/>
</dbReference>
<comment type="caution">
    <text evidence="3">The sequence shown here is derived from an EMBL/GenBank/DDBJ whole genome shotgun (WGS) entry which is preliminary data.</text>
</comment>
<reference evidence="3 4" key="1">
    <citation type="submission" date="2018-11" db="EMBL/GenBank/DDBJ databases">
        <title>Genome sequence of strain 7197.</title>
        <authorList>
            <person name="Gao J."/>
            <person name="Sun J."/>
        </authorList>
    </citation>
    <scope>NUCLEOTIDE SEQUENCE [LARGE SCALE GENOMIC DNA]</scope>
    <source>
        <strain evidence="3 4">7197</strain>
    </source>
</reference>
<dbReference type="Gene3D" id="3.10.350.10">
    <property type="entry name" value="LysM domain"/>
    <property type="match status" value="2"/>
</dbReference>
<feature type="domain" description="LysM" evidence="2">
    <location>
        <begin position="59"/>
        <end position="104"/>
    </location>
</feature>
<evidence type="ECO:0000313" key="3">
    <source>
        <dbReference type="EMBL" id="RQW12482.1"/>
    </source>
</evidence>
<dbReference type="Proteomes" id="UP000282529">
    <property type="component" value="Unassembled WGS sequence"/>
</dbReference>
<evidence type="ECO:0000256" key="1">
    <source>
        <dbReference type="SAM" id="MobiDB-lite"/>
    </source>
</evidence>
<feature type="compositionally biased region" description="Low complexity" evidence="1">
    <location>
        <begin position="502"/>
        <end position="514"/>
    </location>
</feature>
<sequence length="551" mass="59759">MEAALPQITASEETDFRPLKRRHRFSQKYKTLSKLDAYAFLYFEKALLHKTLGGYICVKIHIVKQGDTLYELSKKYGVPLDKVIEANPQIANPEVLAIGDKVKIPSVPVPVPDGGELFHKHTVMQGDTLWKLSKAWGIQLKDIIQANPQLKNPDMLKIGDIVNIPKKGAAPMAQQQMQHETSVISDKTTPGGKAYTGPIEKEKQTAPIAPVAPVAPAPVAPVPIEMPPAPVTPVSETIHTESQSLFVQISVPAQEAVSCPPMPEPPKDYCTCEPITPCEKSYGYPGITENPYYNDCPPTYPMYEAVQPMSYAPCEVQPAAYMPEMQAPYSYPGPVYPVANMAAPCYPGVMPGYATEMPAADFNPYPEHPAYTSPQYGGQPTMLPWPSCGCGGPSGMQPYQSGYEAPVYGAMPVYTSEAQSFPCGMVFPEPYMAPSYPAGTYGSPVMSGIPPVPEYPGKEDWAYLNRIPGETQVDAGAGESSLQEERNTANLSAVQNATQGEAKAASATSTAKVKTSSRRGKEVKQSGTTKQQSTGKSRGTTKKRRNPWISD</sequence>
<feature type="domain" description="LysM" evidence="2">
    <location>
        <begin position="119"/>
        <end position="164"/>
    </location>
</feature>
<feature type="compositionally biased region" description="Basic residues" evidence="1">
    <location>
        <begin position="539"/>
        <end position="551"/>
    </location>
</feature>
<dbReference type="PANTHER" id="PTHR33734:SF22">
    <property type="entry name" value="MEMBRANE-BOUND LYTIC MUREIN TRANSGLYCOSYLASE D"/>
    <property type="match status" value="1"/>
</dbReference>
<evidence type="ECO:0000313" key="4">
    <source>
        <dbReference type="Proteomes" id="UP000282529"/>
    </source>
</evidence>
<gene>
    <name evidence="3" type="ORF">EH198_09090</name>
</gene>
<dbReference type="AlphaFoldDB" id="A0A3N9Q1A3"/>
<dbReference type="InterPro" id="IPR036779">
    <property type="entry name" value="LysM_dom_sf"/>
</dbReference>
<dbReference type="Pfam" id="PF01476">
    <property type="entry name" value="LysM"/>
    <property type="match status" value="2"/>
</dbReference>
<evidence type="ECO:0000259" key="2">
    <source>
        <dbReference type="PROSITE" id="PS51782"/>
    </source>
</evidence>
<dbReference type="SMART" id="SM00257">
    <property type="entry name" value="LysM"/>
    <property type="match status" value="2"/>
</dbReference>
<dbReference type="InterPro" id="IPR018392">
    <property type="entry name" value="LysM"/>
</dbReference>
<dbReference type="OrthoDB" id="2033517at2"/>
<feature type="compositionally biased region" description="Polar residues" evidence="1">
    <location>
        <begin position="488"/>
        <end position="499"/>
    </location>
</feature>
<name>A0A3N9Q1A3_9BACL</name>